<dbReference type="Proteomes" id="UP000251314">
    <property type="component" value="Unassembled WGS sequence"/>
</dbReference>
<feature type="region of interest" description="Disordered" evidence="1">
    <location>
        <begin position="1"/>
        <end position="62"/>
    </location>
</feature>
<dbReference type="AlphaFoldDB" id="A0A329R5D1"/>
<gene>
    <name evidence="2" type="ORF">PC110_g23611</name>
</gene>
<keyword evidence="3" id="KW-1185">Reference proteome</keyword>
<evidence type="ECO:0000256" key="1">
    <source>
        <dbReference type="SAM" id="MobiDB-lite"/>
    </source>
</evidence>
<organism evidence="2 3">
    <name type="scientific">Phytophthora cactorum</name>
    <dbReference type="NCBI Taxonomy" id="29920"/>
    <lineage>
        <taxon>Eukaryota</taxon>
        <taxon>Sar</taxon>
        <taxon>Stramenopiles</taxon>
        <taxon>Oomycota</taxon>
        <taxon>Peronosporomycetes</taxon>
        <taxon>Peronosporales</taxon>
        <taxon>Peronosporaceae</taxon>
        <taxon>Phytophthora</taxon>
    </lineage>
</organism>
<dbReference type="OrthoDB" id="1562946at2759"/>
<dbReference type="EMBL" id="MJFZ01003805">
    <property type="protein sequence ID" value="RAW19947.1"/>
    <property type="molecule type" value="Genomic_DNA"/>
</dbReference>
<name>A0A329R5D1_9STRA</name>
<proteinExistence type="predicted"/>
<evidence type="ECO:0000313" key="3">
    <source>
        <dbReference type="Proteomes" id="UP000251314"/>
    </source>
</evidence>
<reference evidence="2 3" key="1">
    <citation type="submission" date="2018-01" db="EMBL/GenBank/DDBJ databases">
        <title>Draft genome of the strawberry crown rot pathogen Phytophthora cactorum.</title>
        <authorList>
            <person name="Armitage A.D."/>
            <person name="Lysoe E."/>
            <person name="Nellist C.F."/>
            <person name="Harrison R.J."/>
            <person name="Brurberg M.B."/>
        </authorList>
    </citation>
    <scope>NUCLEOTIDE SEQUENCE [LARGE SCALE GENOMIC DNA]</scope>
    <source>
        <strain evidence="2 3">10300</strain>
    </source>
</reference>
<dbReference type="VEuPathDB" id="FungiDB:PC110_g23611"/>
<feature type="non-terminal residue" evidence="2">
    <location>
        <position position="1"/>
    </location>
</feature>
<sequence>GADNWAAAPPAESWNTHRPNGKMRGLSMSSNDAIKNKKKFSLRFWSRGPGGESGAVTQRPTP</sequence>
<comment type="caution">
    <text evidence="2">The sequence shown here is derived from an EMBL/GenBank/DDBJ whole genome shotgun (WGS) entry which is preliminary data.</text>
</comment>
<protein>
    <submittedName>
        <fullName evidence="2">Uncharacterized protein</fullName>
    </submittedName>
</protein>
<evidence type="ECO:0000313" key="2">
    <source>
        <dbReference type="EMBL" id="RAW19947.1"/>
    </source>
</evidence>
<accession>A0A329R5D1</accession>
<dbReference type="STRING" id="29920.A0A329R5D1"/>